<evidence type="ECO:0000313" key="3">
    <source>
        <dbReference type="Proteomes" id="UP000295247"/>
    </source>
</evidence>
<evidence type="ECO:0000256" key="1">
    <source>
        <dbReference type="SAM" id="MobiDB-lite"/>
    </source>
</evidence>
<organism evidence="2 3">
    <name type="scientific">Marichromatium gracile</name>
    <name type="common">Chromatium gracile</name>
    <dbReference type="NCBI Taxonomy" id="1048"/>
    <lineage>
        <taxon>Bacteria</taxon>
        <taxon>Pseudomonadati</taxon>
        <taxon>Pseudomonadota</taxon>
        <taxon>Gammaproteobacteria</taxon>
        <taxon>Chromatiales</taxon>
        <taxon>Chromatiaceae</taxon>
        <taxon>Marichromatium</taxon>
    </lineage>
</organism>
<sequence>MFGAMRELALLELNRRCGETALGLSEIRARHGEQLAPLLVEAAEKVARVYLLQAVPGQPDMVKMWVEDLDEDKRLRLPFNKPSGAQSSALGPVFKRTSKPKGNPPFGPSLKIQKTTAKDFGAQAKADAVWSDYFREICAILFEKNELRYGDAVYPIGGQADPNILSAAIRLIPEKETVFLSVVDSEGRWPGDRPEYQAYLAQALASIKYVTGEAREYGPADCPLCGARGVTLYPNLRGTGINFANMDRAGAFPGLDTGDAWKGYGLCLDCADLLYVFKNHLLGQQFLGSVAGDKALLLPSLLGNPDGRRQFMEDWRKYLHHLESNKVSSYEKDLLEFVQDREDAQIVLHILWATFGQVVDEVRGLVNDILPSRLRRLTQANRQAKDWLHPLAPRYPMDEAAFDLGLNMLLALLKRPGGRRAASANESSRLFTIKRQLAESIYHGTPLGAAQAGFWSEILTTARWYLDDIANSDSAWGLLHEGHSEKGKKQTRYWTLAGWIRHLARLLYYLDLTGVLPMETTADPFEPTLPTLKPYFQPGSGLSSPERAFVFLLGILYGKVIQVQAARGVNVAANALTWLKRLRLDGRDLPDLYNKVREKLLTYEVEGNADVRAIVQDLGRLGAGRLGDSITLDQTATCYFLLLGQSVTAEVLPSKAKKNEE</sequence>
<evidence type="ECO:0000313" key="2">
    <source>
        <dbReference type="EMBL" id="TCW38528.1"/>
    </source>
</evidence>
<dbReference type="InterPro" id="IPR013389">
    <property type="entry name" value="CRISPR-assoc_prot_Cas8b"/>
</dbReference>
<dbReference type="RefSeq" id="WP_132228862.1">
    <property type="nucleotide sequence ID" value="NZ_NRRH01000007.1"/>
</dbReference>
<dbReference type="Proteomes" id="UP000295247">
    <property type="component" value="Unassembled WGS sequence"/>
</dbReference>
<dbReference type="Pfam" id="PF09484">
    <property type="entry name" value="Cas_TM1802"/>
    <property type="match status" value="1"/>
</dbReference>
<dbReference type="AlphaFoldDB" id="A0A4R4AGW8"/>
<name>A0A4R4AGW8_MARGR</name>
<reference evidence="2 3" key="1">
    <citation type="submission" date="2019-03" db="EMBL/GenBank/DDBJ databases">
        <title>Genomic Encyclopedia of Type Strains, Phase IV (KMG-IV): sequencing the most valuable type-strain genomes for metagenomic binning, comparative biology and taxonomic classification.</title>
        <authorList>
            <person name="Goeker M."/>
        </authorList>
    </citation>
    <scope>NUCLEOTIDE SEQUENCE [LARGE SCALE GENOMIC DNA]</scope>
    <source>
        <strain evidence="2 3">DSM 203</strain>
    </source>
</reference>
<protein>
    <submittedName>
        <fullName evidence="2">CRISPR-associated protein Csh1</fullName>
    </submittedName>
</protein>
<gene>
    <name evidence="2" type="ORF">EDC29_102424</name>
</gene>
<accession>A0A4R4AGW8</accession>
<proteinExistence type="predicted"/>
<dbReference type="EMBL" id="SMDC01000002">
    <property type="protein sequence ID" value="TCW38528.1"/>
    <property type="molecule type" value="Genomic_DNA"/>
</dbReference>
<comment type="caution">
    <text evidence="2">The sequence shown here is derived from an EMBL/GenBank/DDBJ whole genome shotgun (WGS) entry which is preliminary data.</text>
</comment>
<feature type="region of interest" description="Disordered" evidence="1">
    <location>
        <begin position="81"/>
        <end position="109"/>
    </location>
</feature>